<reference evidence="3" key="1">
    <citation type="journal article" date="2020" name="Nat. Commun.">
        <title>Genome assembly of wild tea tree DASZ reveals pedigree and selection history of tea varieties.</title>
        <authorList>
            <person name="Zhang W."/>
            <person name="Zhang Y."/>
            <person name="Qiu H."/>
            <person name="Guo Y."/>
            <person name="Wan H."/>
            <person name="Zhang X."/>
            <person name="Scossa F."/>
            <person name="Alseekh S."/>
            <person name="Zhang Q."/>
            <person name="Wang P."/>
            <person name="Xu L."/>
            <person name="Schmidt M.H."/>
            <person name="Jia X."/>
            <person name="Li D."/>
            <person name="Zhu A."/>
            <person name="Guo F."/>
            <person name="Chen W."/>
            <person name="Ni D."/>
            <person name="Usadel B."/>
            <person name="Fernie A.R."/>
            <person name="Wen W."/>
        </authorList>
    </citation>
    <scope>NUCLEOTIDE SEQUENCE [LARGE SCALE GENOMIC DNA]</scope>
    <source>
        <strain evidence="3">cv. G240</strain>
    </source>
</reference>
<dbReference type="PANTHER" id="PTHR22753:SF24">
    <property type="entry name" value="ESTERASE_LIPASE_THIOESTERASE FAMILY PROTEIN"/>
    <property type="match status" value="1"/>
</dbReference>
<reference evidence="2 3" key="2">
    <citation type="submission" date="2020-07" db="EMBL/GenBank/DDBJ databases">
        <title>Genome assembly of wild tea tree DASZ reveals pedigree and selection history of tea varieties.</title>
        <authorList>
            <person name="Zhang W."/>
        </authorList>
    </citation>
    <scope>NUCLEOTIDE SEQUENCE [LARGE SCALE GENOMIC DNA]</scope>
    <source>
        <strain evidence="3">cv. G240</strain>
        <tissue evidence="2">Leaf</tissue>
    </source>
</reference>
<keyword evidence="1" id="KW-1133">Transmembrane helix</keyword>
<keyword evidence="3" id="KW-1185">Reference proteome</keyword>
<feature type="transmembrane region" description="Helical" evidence="1">
    <location>
        <begin position="6"/>
        <end position="27"/>
    </location>
</feature>
<sequence>MTPPYSVLYMVMTPPYSVLYNHAIFFYRKQISRTDLIRHLSILPNHYENLFIVLQIKYSHKIFKRNHQLLHSGIPLRIVMAIMEKGLPLAQIAGGLSQGIIAWASYISVLADVLPGETLLWKLQMLGSASLYVNAHLGAVKAQTLILSSSSLFKISSPYSLEKLTSSVSIKSFLHLLEPWE</sequence>
<dbReference type="PANTHER" id="PTHR22753">
    <property type="entry name" value="TRANSMEMBRANE PROTEIN 68"/>
    <property type="match status" value="1"/>
</dbReference>
<dbReference type="GO" id="GO:0016020">
    <property type="term" value="C:membrane"/>
    <property type="evidence" value="ECO:0007669"/>
    <property type="project" value="TreeGrafter"/>
</dbReference>
<protein>
    <submittedName>
        <fullName evidence="2">Uncharacterized protein</fullName>
    </submittedName>
</protein>
<dbReference type="Proteomes" id="UP000593564">
    <property type="component" value="Unassembled WGS sequence"/>
</dbReference>
<keyword evidence="1" id="KW-0812">Transmembrane</keyword>
<proteinExistence type="predicted"/>
<dbReference type="AlphaFoldDB" id="A0A7J7I946"/>
<comment type="caution">
    <text evidence="2">The sequence shown here is derived from an EMBL/GenBank/DDBJ whole genome shotgun (WGS) entry which is preliminary data.</text>
</comment>
<gene>
    <name evidence="2" type="ORF">HYC85_002729</name>
</gene>
<evidence type="ECO:0000313" key="3">
    <source>
        <dbReference type="Proteomes" id="UP000593564"/>
    </source>
</evidence>
<organism evidence="2 3">
    <name type="scientific">Camellia sinensis</name>
    <name type="common">Tea plant</name>
    <name type="synonym">Thea sinensis</name>
    <dbReference type="NCBI Taxonomy" id="4442"/>
    <lineage>
        <taxon>Eukaryota</taxon>
        <taxon>Viridiplantae</taxon>
        <taxon>Streptophyta</taxon>
        <taxon>Embryophyta</taxon>
        <taxon>Tracheophyta</taxon>
        <taxon>Spermatophyta</taxon>
        <taxon>Magnoliopsida</taxon>
        <taxon>eudicotyledons</taxon>
        <taxon>Gunneridae</taxon>
        <taxon>Pentapetalae</taxon>
        <taxon>asterids</taxon>
        <taxon>Ericales</taxon>
        <taxon>Theaceae</taxon>
        <taxon>Camellia</taxon>
    </lineage>
</organism>
<evidence type="ECO:0000256" key="1">
    <source>
        <dbReference type="SAM" id="Phobius"/>
    </source>
</evidence>
<evidence type="ECO:0000313" key="2">
    <source>
        <dbReference type="EMBL" id="KAF5961520.1"/>
    </source>
</evidence>
<name>A0A7J7I946_CAMSI</name>
<keyword evidence="1" id="KW-0472">Membrane</keyword>
<accession>A0A7J7I946</accession>
<dbReference type="EMBL" id="JACBKZ010000001">
    <property type="protein sequence ID" value="KAF5961520.1"/>
    <property type="molecule type" value="Genomic_DNA"/>
</dbReference>